<dbReference type="OrthoDB" id="705776at2759"/>
<dbReference type="Proteomes" id="UP001151287">
    <property type="component" value="Unassembled WGS sequence"/>
</dbReference>
<keyword evidence="3" id="KW-1185">Reference proteome</keyword>
<dbReference type="PANTHER" id="PTHR35689">
    <property type="entry name" value="EARLY ENDOSOME ANTIGEN"/>
    <property type="match status" value="1"/>
</dbReference>
<dbReference type="EMBL" id="JAMQYH010000003">
    <property type="protein sequence ID" value="KAJ1692500.1"/>
    <property type="molecule type" value="Genomic_DNA"/>
</dbReference>
<comment type="caution">
    <text evidence="2">The sequence shown here is derived from an EMBL/GenBank/DDBJ whole genome shotgun (WGS) entry which is preliminary data.</text>
</comment>
<evidence type="ECO:0000313" key="2">
    <source>
        <dbReference type="EMBL" id="KAJ1692500.1"/>
    </source>
</evidence>
<name>A0A9Q0CEQ1_9POAL</name>
<proteinExistence type="predicted"/>
<reference evidence="2" key="1">
    <citation type="journal article" date="2022" name="Cell">
        <title>Repeat-based holocentromeres influence genome architecture and karyotype evolution.</title>
        <authorList>
            <person name="Hofstatter P.G."/>
            <person name="Thangavel G."/>
            <person name="Lux T."/>
            <person name="Neumann P."/>
            <person name="Vondrak T."/>
            <person name="Novak P."/>
            <person name="Zhang M."/>
            <person name="Costa L."/>
            <person name="Castellani M."/>
            <person name="Scott A."/>
            <person name="Toegelov H."/>
            <person name="Fuchs J."/>
            <person name="Mata-Sucre Y."/>
            <person name="Dias Y."/>
            <person name="Vanzela A.L.L."/>
            <person name="Huettel B."/>
            <person name="Almeida C.C.S."/>
            <person name="Simkova H."/>
            <person name="Souza G."/>
            <person name="Pedrosa-Harand A."/>
            <person name="Macas J."/>
            <person name="Mayer K.F.X."/>
            <person name="Houben A."/>
            <person name="Marques A."/>
        </authorList>
    </citation>
    <scope>NUCLEOTIDE SEQUENCE</scope>
    <source>
        <strain evidence="2">RhyBre1mFocal</strain>
    </source>
</reference>
<evidence type="ECO:0000256" key="1">
    <source>
        <dbReference type="SAM" id="Coils"/>
    </source>
</evidence>
<dbReference type="AlphaFoldDB" id="A0A9Q0CEQ1"/>
<organism evidence="2 3">
    <name type="scientific">Rhynchospora breviuscula</name>
    <dbReference type="NCBI Taxonomy" id="2022672"/>
    <lineage>
        <taxon>Eukaryota</taxon>
        <taxon>Viridiplantae</taxon>
        <taxon>Streptophyta</taxon>
        <taxon>Embryophyta</taxon>
        <taxon>Tracheophyta</taxon>
        <taxon>Spermatophyta</taxon>
        <taxon>Magnoliopsida</taxon>
        <taxon>Liliopsida</taxon>
        <taxon>Poales</taxon>
        <taxon>Cyperaceae</taxon>
        <taxon>Cyperoideae</taxon>
        <taxon>Rhynchosporeae</taxon>
        <taxon>Rhynchospora</taxon>
    </lineage>
</organism>
<sequence>MLLALAMPKPLTSFPNSQFPSQLILSLSLSLFNCHYKFPRNLSHLGFLSLDFLRLFVLWTLAMALPPEIDKYAKDLIQSYLLQEQALAFSPEKLQLKLSASENACHLLKEQVFELESRLKKITTQIEQRKAEAEMNSKALMKCMEDKAGLVVSCKRLASLCDELERKCSSCDHDLSRYMESLEENKRENEELTAISQQEQLSEEAKRKAEIEALEKDKIGQAMNLVKAEQEVGSLSLENRHLEHKHDKLLVPMERFEVRNLLFYFHPLKLLKTQSDWVNLNLPQQKSCFFFFFFPFPLVSILVTSNC</sequence>
<protein>
    <submittedName>
        <fullName evidence="2">Uncharacterized protein</fullName>
    </submittedName>
</protein>
<dbReference type="PANTHER" id="PTHR35689:SF1">
    <property type="entry name" value="EARLY ENDOSOME ANTIGEN"/>
    <property type="match status" value="1"/>
</dbReference>
<evidence type="ECO:0000313" key="3">
    <source>
        <dbReference type="Proteomes" id="UP001151287"/>
    </source>
</evidence>
<feature type="coiled-coil region" evidence="1">
    <location>
        <begin position="175"/>
        <end position="245"/>
    </location>
</feature>
<accession>A0A9Q0CEQ1</accession>
<keyword evidence="1" id="KW-0175">Coiled coil</keyword>
<gene>
    <name evidence="2" type="ORF">LUZ63_009198</name>
</gene>